<evidence type="ECO:0000256" key="3">
    <source>
        <dbReference type="ARBA" id="ARBA00023295"/>
    </source>
</evidence>
<feature type="domain" description="Glycoside hydrolase family 5" evidence="5">
    <location>
        <begin position="110"/>
        <end position="264"/>
    </location>
</feature>
<protein>
    <submittedName>
        <fullName evidence="6">Glycoside hydrolase</fullName>
    </submittedName>
</protein>
<organism evidence="6">
    <name type="scientific">Mucor ambiguus</name>
    <dbReference type="NCBI Taxonomy" id="91626"/>
    <lineage>
        <taxon>Eukaryota</taxon>
        <taxon>Fungi</taxon>
        <taxon>Fungi incertae sedis</taxon>
        <taxon>Mucoromycota</taxon>
        <taxon>Mucoromycotina</taxon>
        <taxon>Mucoromycetes</taxon>
        <taxon>Mucorales</taxon>
        <taxon>Mucorineae</taxon>
        <taxon>Mucoraceae</taxon>
        <taxon>Mucor</taxon>
    </lineage>
</organism>
<proteinExistence type="inferred from homology"/>
<evidence type="ECO:0000259" key="5">
    <source>
        <dbReference type="Pfam" id="PF00150"/>
    </source>
</evidence>
<dbReference type="GO" id="GO:0005576">
    <property type="term" value="C:extracellular region"/>
    <property type="evidence" value="ECO:0007669"/>
    <property type="project" value="TreeGrafter"/>
</dbReference>
<dbReference type="GO" id="GO:0009986">
    <property type="term" value="C:cell surface"/>
    <property type="evidence" value="ECO:0007669"/>
    <property type="project" value="TreeGrafter"/>
</dbReference>
<name>A0A0C9MFP1_9FUNG</name>
<dbReference type="InterPro" id="IPR018087">
    <property type="entry name" value="Glyco_hydro_5_CS"/>
</dbReference>
<dbReference type="Proteomes" id="UP000053815">
    <property type="component" value="Unassembled WGS sequence"/>
</dbReference>
<dbReference type="STRING" id="91626.A0A0C9MFP1"/>
<dbReference type="SUPFAM" id="SSF51445">
    <property type="entry name" value="(Trans)glycosidases"/>
    <property type="match status" value="1"/>
</dbReference>
<comment type="similarity">
    <text evidence="1 4">Belongs to the glycosyl hydrolase 5 (cellulase A) family.</text>
</comment>
<dbReference type="PANTHER" id="PTHR31297:SF43">
    <property type="entry name" value="GLUCAN 1,3-BETA-GLUCOSIDASE 3"/>
    <property type="match status" value="1"/>
</dbReference>
<evidence type="ECO:0000313" key="6">
    <source>
        <dbReference type="EMBL" id="GAN09546.1"/>
    </source>
</evidence>
<dbReference type="OrthoDB" id="1887033at2759"/>
<gene>
    <name evidence="6" type="ORF">MAM1_0273d09076</name>
</gene>
<dbReference type="GO" id="GO:0046557">
    <property type="term" value="F:glucan endo-1,6-beta-glucosidase activity"/>
    <property type="evidence" value="ECO:0007669"/>
    <property type="project" value="TreeGrafter"/>
</dbReference>
<dbReference type="EMBL" id="DF836562">
    <property type="protein sequence ID" value="GAN09546.1"/>
    <property type="molecule type" value="Genomic_DNA"/>
</dbReference>
<dbReference type="PROSITE" id="PS00659">
    <property type="entry name" value="GLYCOSYL_HYDROL_F5"/>
    <property type="match status" value="1"/>
</dbReference>
<dbReference type="InterPro" id="IPR017853">
    <property type="entry name" value="GH"/>
</dbReference>
<reference evidence="6" key="1">
    <citation type="submission" date="2014-09" db="EMBL/GenBank/DDBJ databases">
        <title>Draft genome sequence of an oleaginous Mucoromycotina fungus Mucor ambiguus NBRC6742.</title>
        <authorList>
            <person name="Takeda I."/>
            <person name="Yamane N."/>
            <person name="Morita T."/>
            <person name="Tamano K."/>
            <person name="Machida M."/>
            <person name="Baker S."/>
            <person name="Koike H."/>
        </authorList>
    </citation>
    <scope>NUCLEOTIDE SEQUENCE</scope>
    <source>
        <strain evidence="6">NBRC 6742</strain>
    </source>
</reference>
<dbReference type="GO" id="GO:0009251">
    <property type="term" value="P:glucan catabolic process"/>
    <property type="evidence" value="ECO:0007669"/>
    <property type="project" value="TreeGrafter"/>
</dbReference>
<keyword evidence="2 4" id="KW-0378">Hydrolase</keyword>
<dbReference type="PANTHER" id="PTHR31297">
    <property type="entry name" value="GLUCAN ENDO-1,6-BETA-GLUCOSIDASE B"/>
    <property type="match status" value="1"/>
</dbReference>
<dbReference type="AlphaFoldDB" id="A0A0C9MFP1"/>
<evidence type="ECO:0000313" key="7">
    <source>
        <dbReference type="Proteomes" id="UP000053815"/>
    </source>
</evidence>
<dbReference type="InterPro" id="IPR001547">
    <property type="entry name" value="Glyco_hydro_5"/>
</dbReference>
<sequence length="515" mass="58487">MVNLKSIFKRAGSATSLSFNGSNSSNDCSTKSSLCSLNQEGLPKFAPYNLQEADMYRHRRQIGVNLGSIFILDRQLAPPSLLSCLVRDDWESELDFLEACMTEEQAKEALEDHWSSVVNDRDLKYLASIGINSVRVPIGYWIVGAFANTPFKKYEYVYQFAWKWLLHLISKAAKYNIGVIVDLHGAPGGQNTRPHSGTSTHKAQFFKNSNQELTLTILRKLAVQLAPINNVIGLDILNEPLDETAALQNFYLSAYKAIRQATPGILLPIYMSDAFNSKQYADFIQHHSLKFVVLDIHYPFNKSKRPPALKSNRRSSLAAFNTAPLHVSLAESKRHLSHTHLKKISHQLHGNLIIGEWSSLLEHVQDVKKIREFTQSQLDVYNDIGAGHYFWNYRTTNDGDYSSFVFCHKTHILPRRYGTLDALSAQEASKLAKSRYNCCLSTSTVAKENEDFKQGFKAGFELALVYLLEYQAQIGFKRQLAHEQSRKRHPHYEKGFTSALYMVDRVICEFMADTD</sequence>
<accession>A0A0C9MFP1</accession>
<dbReference type="InterPro" id="IPR050386">
    <property type="entry name" value="Glycosyl_hydrolase_5"/>
</dbReference>
<evidence type="ECO:0000256" key="4">
    <source>
        <dbReference type="RuleBase" id="RU361153"/>
    </source>
</evidence>
<dbReference type="Pfam" id="PF00150">
    <property type="entry name" value="Cellulase"/>
    <property type="match status" value="1"/>
</dbReference>
<evidence type="ECO:0000256" key="2">
    <source>
        <dbReference type="ARBA" id="ARBA00022801"/>
    </source>
</evidence>
<dbReference type="Gene3D" id="3.20.20.80">
    <property type="entry name" value="Glycosidases"/>
    <property type="match status" value="1"/>
</dbReference>
<keyword evidence="7" id="KW-1185">Reference proteome</keyword>
<keyword evidence="3 4" id="KW-0326">Glycosidase</keyword>
<evidence type="ECO:0000256" key="1">
    <source>
        <dbReference type="ARBA" id="ARBA00005641"/>
    </source>
</evidence>